<dbReference type="Gene3D" id="3.10.290.10">
    <property type="entry name" value="RNA-binding S4 domain"/>
    <property type="match status" value="1"/>
</dbReference>
<accession>A0AAW1UUT1</accession>
<keyword evidence="10" id="KW-0496">Mitochondrion</keyword>
<dbReference type="PANTHER" id="PTHR11766:SF0">
    <property type="entry name" value="TYROSINE--TRNA LIGASE, MITOCHONDRIAL"/>
    <property type="match status" value="1"/>
</dbReference>
<dbReference type="Gene3D" id="3.40.50.620">
    <property type="entry name" value="HUPs"/>
    <property type="match status" value="1"/>
</dbReference>
<dbReference type="Proteomes" id="UP001431783">
    <property type="component" value="Unassembled WGS sequence"/>
</dbReference>
<evidence type="ECO:0000256" key="13">
    <source>
        <dbReference type="RuleBase" id="RU361234"/>
    </source>
</evidence>
<keyword evidence="8 13" id="KW-0648">Protein biosynthesis</keyword>
<dbReference type="FunFam" id="3.10.290.10:FF:000017">
    <property type="entry name" value="Tyrosine--tRNA ligase"/>
    <property type="match status" value="1"/>
</dbReference>
<evidence type="ECO:0000256" key="5">
    <source>
        <dbReference type="ARBA" id="ARBA00022598"/>
    </source>
</evidence>
<protein>
    <recommendedName>
        <fullName evidence="13">Tyrosine--tRNA ligase</fullName>
        <ecNumber evidence="13">6.1.1.1</ecNumber>
    </recommendedName>
    <alternativeName>
        <fullName evidence="13">Tyrosyl-tRNA synthetase</fullName>
    </alternativeName>
</protein>
<comment type="subcellular location">
    <subcellularLocation>
        <location evidence="2">Mitochondrion matrix</location>
    </subcellularLocation>
</comment>
<dbReference type="PROSITE" id="PS00178">
    <property type="entry name" value="AA_TRNA_LIGASE_I"/>
    <property type="match status" value="1"/>
</dbReference>
<evidence type="ECO:0000256" key="10">
    <source>
        <dbReference type="ARBA" id="ARBA00023128"/>
    </source>
</evidence>
<keyword evidence="7 13" id="KW-0067">ATP-binding</keyword>
<dbReference type="PANTHER" id="PTHR11766">
    <property type="entry name" value="TYROSYL-TRNA SYNTHETASE"/>
    <property type="match status" value="1"/>
</dbReference>
<proteinExistence type="inferred from homology"/>
<keyword evidence="9" id="KW-0809">Transit peptide</keyword>
<dbReference type="PRINTS" id="PR01040">
    <property type="entry name" value="TRNASYNTHTYR"/>
</dbReference>
<evidence type="ECO:0000313" key="15">
    <source>
        <dbReference type="Proteomes" id="UP001431783"/>
    </source>
</evidence>
<dbReference type="GO" id="GO:0004831">
    <property type="term" value="F:tyrosine-tRNA ligase activity"/>
    <property type="evidence" value="ECO:0007669"/>
    <property type="project" value="UniProtKB-EC"/>
</dbReference>
<comment type="function">
    <text evidence="1">Catalyzes the attachment of tyrosine to tRNA(Tyr) in a two-step reaction: tyrosine is first activated by ATP to form Tyr-AMP and then transferred to the acceptor end of tRNA(Tyr).</text>
</comment>
<evidence type="ECO:0000256" key="1">
    <source>
        <dbReference type="ARBA" id="ARBA00002025"/>
    </source>
</evidence>
<dbReference type="CDD" id="cd00805">
    <property type="entry name" value="TyrRS_core"/>
    <property type="match status" value="1"/>
</dbReference>
<dbReference type="FunFam" id="3.40.50.620:FF:000107">
    <property type="entry name" value="Tyrosine--tRNA ligase"/>
    <property type="match status" value="1"/>
</dbReference>
<dbReference type="EMBL" id="JARQZJ010000091">
    <property type="protein sequence ID" value="KAK9883730.1"/>
    <property type="molecule type" value="Genomic_DNA"/>
</dbReference>
<evidence type="ECO:0000256" key="6">
    <source>
        <dbReference type="ARBA" id="ARBA00022741"/>
    </source>
</evidence>
<evidence type="ECO:0000256" key="9">
    <source>
        <dbReference type="ARBA" id="ARBA00022946"/>
    </source>
</evidence>
<evidence type="ECO:0000256" key="8">
    <source>
        <dbReference type="ARBA" id="ARBA00022917"/>
    </source>
</evidence>
<dbReference type="NCBIfam" id="TIGR00234">
    <property type="entry name" value="tyrS"/>
    <property type="match status" value="1"/>
</dbReference>
<dbReference type="GO" id="GO:0005759">
    <property type="term" value="C:mitochondrial matrix"/>
    <property type="evidence" value="ECO:0007669"/>
    <property type="project" value="UniProtKB-SubCell"/>
</dbReference>
<keyword evidence="6 13" id="KW-0547">Nucleotide-binding</keyword>
<dbReference type="EC" id="6.1.1.1" evidence="13"/>
<evidence type="ECO:0000256" key="11">
    <source>
        <dbReference type="ARBA" id="ARBA00023146"/>
    </source>
</evidence>
<reference evidence="14 15" key="1">
    <citation type="submission" date="2023-03" db="EMBL/GenBank/DDBJ databases">
        <title>Genome insight into feeding habits of ladybird beetles.</title>
        <authorList>
            <person name="Li H.-S."/>
            <person name="Huang Y.-H."/>
            <person name="Pang H."/>
        </authorList>
    </citation>
    <scope>NUCLEOTIDE SEQUENCE [LARGE SCALE GENOMIC DNA]</scope>
    <source>
        <strain evidence="14">SYSU_2023b</strain>
        <tissue evidence="14">Whole body</tissue>
    </source>
</reference>
<dbReference type="InterPro" id="IPR024088">
    <property type="entry name" value="Tyr-tRNA-ligase_bac-type"/>
</dbReference>
<comment type="caution">
    <text evidence="14">The sequence shown here is derived from an EMBL/GenBank/DDBJ whole genome shotgun (WGS) entry which is preliminary data.</text>
</comment>
<dbReference type="InterPro" id="IPR014729">
    <property type="entry name" value="Rossmann-like_a/b/a_fold"/>
</dbReference>
<dbReference type="InterPro" id="IPR024107">
    <property type="entry name" value="Tyr-tRNA-ligase_bac_1"/>
</dbReference>
<dbReference type="GO" id="GO:0003723">
    <property type="term" value="F:RNA binding"/>
    <property type="evidence" value="ECO:0007669"/>
    <property type="project" value="UniProtKB-KW"/>
</dbReference>
<dbReference type="GO" id="GO:0005524">
    <property type="term" value="F:ATP binding"/>
    <property type="evidence" value="ECO:0007669"/>
    <property type="project" value="UniProtKB-KW"/>
</dbReference>
<dbReference type="GO" id="GO:0006437">
    <property type="term" value="P:tyrosyl-tRNA aminoacylation"/>
    <property type="evidence" value="ECO:0007669"/>
    <property type="project" value="InterPro"/>
</dbReference>
<dbReference type="SUPFAM" id="SSF52374">
    <property type="entry name" value="Nucleotidylyl transferase"/>
    <property type="match status" value="1"/>
</dbReference>
<sequence length="458" mass="51682">MYFKHFLKCRIVTFSNNRKYSNRNMIKLKERGLLHDIFPENATNSVIDILNGSPQCVYGGFDPTADSLHVGNLLVLVNLIHWQRGGHQAIALVGGATGKIGDPSGKATERDPLSIKSLDANVKGISKNIETIFENHKRYIWKKNEKLSSLKILDNEEWYRNISAVELIAGAGRHLRMGTLISRSSVKSRLQSSVGMSFTEFSYQLFQAYDWLHLFQHYNCRFQIGGSDQMGNIMSGQELISKICNKQVYGLTLPLITTEMGDKFGKSAGNAVWLSPKKTSPFTLYQFWMRQPDSEVEKMLKLFTFLTLGEIKDLMRQHSEKRELRKPHKILAEQVLLLVHGEEGLESAKATSKILYEGSVEALGTLSADDITDIFQGATIVELLPEAGQNMLDLALKAKCFLTKEDAIRIISAGGFYVNQVKASNPNEVLNMNVHVLRNNLTLLRVGKKNYYIIKWFS</sequence>
<dbReference type="Gene3D" id="1.10.240.10">
    <property type="entry name" value="Tyrosyl-Transfer RNA Synthetase"/>
    <property type="match status" value="1"/>
</dbReference>
<evidence type="ECO:0000256" key="4">
    <source>
        <dbReference type="ARBA" id="ARBA00011738"/>
    </source>
</evidence>
<comment type="catalytic activity">
    <reaction evidence="12 13">
        <text>tRNA(Tyr) + L-tyrosine + ATP = L-tyrosyl-tRNA(Tyr) + AMP + diphosphate + H(+)</text>
        <dbReference type="Rhea" id="RHEA:10220"/>
        <dbReference type="Rhea" id="RHEA-COMP:9706"/>
        <dbReference type="Rhea" id="RHEA-COMP:9707"/>
        <dbReference type="ChEBI" id="CHEBI:15378"/>
        <dbReference type="ChEBI" id="CHEBI:30616"/>
        <dbReference type="ChEBI" id="CHEBI:33019"/>
        <dbReference type="ChEBI" id="CHEBI:58315"/>
        <dbReference type="ChEBI" id="CHEBI:78442"/>
        <dbReference type="ChEBI" id="CHEBI:78536"/>
        <dbReference type="ChEBI" id="CHEBI:456215"/>
        <dbReference type="EC" id="6.1.1.1"/>
    </reaction>
</comment>
<evidence type="ECO:0000256" key="12">
    <source>
        <dbReference type="ARBA" id="ARBA00048248"/>
    </source>
</evidence>
<dbReference type="FunFam" id="1.10.240.10:FF:000001">
    <property type="entry name" value="Tyrosine--tRNA ligase"/>
    <property type="match status" value="1"/>
</dbReference>
<keyword evidence="5 13" id="KW-0436">Ligase</keyword>
<dbReference type="InterPro" id="IPR001412">
    <property type="entry name" value="aa-tRNA-synth_I_CS"/>
</dbReference>
<dbReference type="InterPro" id="IPR036986">
    <property type="entry name" value="S4_RNA-bd_sf"/>
</dbReference>
<evidence type="ECO:0000256" key="3">
    <source>
        <dbReference type="ARBA" id="ARBA00005594"/>
    </source>
</evidence>
<keyword evidence="11 13" id="KW-0030">Aminoacyl-tRNA synthetase</keyword>
<dbReference type="InterPro" id="IPR002305">
    <property type="entry name" value="aa-tRNA-synth_Ic"/>
</dbReference>
<dbReference type="Pfam" id="PF00579">
    <property type="entry name" value="tRNA-synt_1b"/>
    <property type="match status" value="1"/>
</dbReference>
<name>A0AAW1UUT1_9CUCU</name>
<gene>
    <name evidence="14" type="ORF">WA026_001918</name>
</gene>
<dbReference type="InterPro" id="IPR002307">
    <property type="entry name" value="Tyr-tRNA-ligase"/>
</dbReference>
<organism evidence="14 15">
    <name type="scientific">Henosepilachna vigintioctopunctata</name>
    <dbReference type="NCBI Taxonomy" id="420089"/>
    <lineage>
        <taxon>Eukaryota</taxon>
        <taxon>Metazoa</taxon>
        <taxon>Ecdysozoa</taxon>
        <taxon>Arthropoda</taxon>
        <taxon>Hexapoda</taxon>
        <taxon>Insecta</taxon>
        <taxon>Pterygota</taxon>
        <taxon>Neoptera</taxon>
        <taxon>Endopterygota</taxon>
        <taxon>Coleoptera</taxon>
        <taxon>Polyphaga</taxon>
        <taxon>Cucujiformia</taxon>
        <taxon>Coccinelloidea</taxon>
        <taxon>Coccinellidae</taxon>
        <taxon>Epilachninae</taxon>
        <taxon>Epilachnini</taxon>
        <taxon>Henosepilachna</taxon>
    </lineage>
</organism>
<dbReference type="HAMAP" id="MF_02006">
    <property type="entry name" value="Tyr_tRNA_synth_type1"/>
    <property type="match status" value="1"/>
</dbReference>
<dbReference type="GO" id="GO:0005829">
    <property type="term" value="C:cytosol"/>
    <property type="evidence" value="ECO:0007669"/>
    <property type="project" value="TreeGrafter"/>
</dbReference>
<evidence type="ECO:0000313" key="14">
    <source>
        <dbReference type="EMBL" id="KAK9883730.1"/>
    </source>
</evidence>
<dbReference type="SUPFAM" id="SSF55174">
    <property type="entry name" value="Alpha-L RNA-binding motif"/>
    <property type="match status" value="1"/>
</dbReference>
<comment type="subunit">
    <text evidence="4">Homodimer.</text>
</comment>
<comment type="similarity">
    <text evidence="3 13">Belongs to the class-I aminoacyl-tRNA synthetase family.</text>
</comment>
<evidence type="ECO:0000256" key="2">
    <source>
        <dbReference type="ARBA" id="ARBA00004305"/>
    </source>
</evidence>
<keyword evidence="15" id="KW-1185">Reference proteome</keyword>
<evidence type="ECO:0000256" key="7">
    <source>
        <dbReference type="ARBA" id="ARBA00022840"/>
    </source>
</evidence>
<dbReference type="AlphaFoldDB" id="A0AAW1UUT1"/>